<evidence type="ECO:0000313" key="2">
    <source>
        <dbReference type="Proteomes" id="UP000242877"/>
    </source>
</evidence>
<comment type="caution">
    <text evidence="1">The sequence shown here is derived from an EMBL/GenBank/DDBJ whole genome shotgun (WGS) entry which is preliminary data.</text>
</comment>
<evidence type="ECO:0000313" key="1">
    <source>
        <dbReference type="EMBL" id="KZZ93465.1"/>
    </source>
</evidence>
<proteinExistence type="predicted"/>
<name>A0A168A4P2_9EURO</name>
<organism evidence="1 2">
    <name type="scientific">Ascosphaera apis ARSEF 7405</name>
    <dbReference type="NCBI Taxonomy" id="392613"/>
    <lineage>
        <taxon>Eukaryota</taxon>
        <taxon>Fungi</taxon>
        <taxon>Dikarya</taxon>
        <taxon>Ascomycota</taxon>
        <taxon>Pezizomycotina</taxon>
        <taxon>Eurotiomycetes</taxon>
        <taxon>Eurotiomycetidae</taxon>
        <taxon>Onygenales</taxon>
        <taxon>Ascosphaeraceae</taxon>
        <taxon>Ascosphaera</taxon>
    </lineage>
</organism>
<accession>A0A168A4P2</accession>
<dbReference type="AlphaFoldDB" id="A0A168A4P2"/>
<reference evidence="1 2" key="1">
    <citation type="journal article" date="2016" name="Genome Biol. Evol.">
        <title>Divergent and convergent evolution of fungal pathogenicity.</title>
        <authorList>
            <person name="Shang Y."/>
            <person name="Xiao G."/>
            <person name="Zheng P."/>
            <person name="Cen K."/>
            <person name="Zhan S."/>
            <person name="Wang C."/>
        </authorList>
    </citation>
    <scope>NUCLEOTIDE SEQUENCE [LARGE SCALE GENOMIC DNA]</scope>
    <source>
        <strain evidence="1 2">ARSEF 7405</strain>
    </source>
</reference>
<dbReference type="VEuPathDB" id="FungiDB:AAP_02257"/>
<dbReference type="Proteomes" id="UP000242877">
    <property type="component" value="Unassembled WGS sequence"/>
</dbReference>
<sequence>MGNHIKQVVTGPKTFEAKDADYIFNTLINETQPSNQTFGSQITFTNVSREQYEQVKKTLKERKSRHEGAVFKTKYNAAKKTVKYIREDALRAAIQPTLADIFKDKLKELTVLKHFSDEGRETLGDGESEGEADFAWKDDKEVHNNWPSGVVEIGYVATTPDVEEDAAFWFKTSKGAVHVVISIKISSRGEMSVKVYQGDGKGGYEVTHVAHVVPPPAEKQPAEVRGAPIVLTPSRHSKTPEVKFDEGDLKRIGEEVWFVLKDQMPTPGVWTVEGGKLPRPES</sequence>
<gene>
    <name evidence="1" type="ORF">AAP_02257</name>
</gene>
<dbReference type="OrthoDB" id="4203357at2759"/>
<dbReference type="EMBL" id="AZGZ01000008">
    <property type="protein sequence ID" value="KZZ93465.1"/>
    <property type="molecule type" value="Genomic_DNA"/>
</dbReference>
<keyword evidence="2" id="KW-1185">Reference proteome</keyword>
<protein>
    <submittedName>
        <fullName evidence="1">Uncharacterized protein</fullName>
    </submittedName>
</protein>